<dbReference type="Proteomes" id="UP000703269">
    <property type="component" value="Unassembled WGS sequence"/>
</dbReference>
<feature type="region of interest" description="Disordered" evidence="1">
    <location>
        <begin position="1096"/>
        <end position="1117"/>
    </location>
</feature>
<proteinExistence type="predicted"/>
<feature type="compositionally biased region" description="Low complexity" evidence="1">
    <location>
        <begin position="797"/>
        <end position="814"/>
    </location>
</feature>
<dbReference type="InterPro" id="IPR040521">
    <property type="entry name" value="KDZ"/>
</dbReference>
<protein>
    <submittedName>
        <fullName evidence="3">CxC2 domain-containing protein</fullName>
    </submittedName>
</protein>
<dbReference type="OrthoDB" id="3257768at2759"/>
<dbReference type="EMBL" id="BPQB01000088">
    <property type="protein sequence ID" value="GJE98466.1"/>
    <property type="molecule type" value="Genomic_DNA"/>
</dbReference>
<feature type="domain" description="CxC2-like cysteine cluster KDZ transposase-associated" evidence="2">
    <location>
        <begin position="205"/>
        <end position="314"/>
    </location>
</feature>
<evidence type="ECO:0000313" key="4">
    <source>
        <dbReference type="Proteomes" id="UP000703269"/>
    </source>
</evidence>
<accession>A0A9P3GNX2</accession>
<evidence type="ECO:0000313" key="3">
    <source>
        <dbReference type="EMBL" id="GJE98466.1"/>
    </source>
</evidence>
<dbReference type="Pfam" id="PF18758">
    <property type="entry name" value="KDZ"/>
    <property type="match status" value="1"/>
</dbReference>
<dbReference type="PANTHER" id="PTHR33104">
    <property type="entry name" value="SI:DKEY-29D5.2"/>
    <property type="match status" value="1"/>
</dbReference>
<name>A0A9P3GNX2_9APHY</name>
<organism evidence="3 4">
    <name type="scientific">Phanerochaete sordida</name>
    <dbReference type="NCBI Taxonomy" id="48140"/>
    <lineage>
        <taxon>Eukaryota</taxon>
        <taxon>Fungi</taxon>
        <taxon>Dikarya</taxon>
        <taxon>Basidiomycota</taxon>
        <taxon>Agaricomycotina</taxon>
        <taxon>Agaricomycetes</taxon>
        <taxon>Polyporales</taxon>
        <taxon>Phanerochaetaceae</taxon>
        <taxon>Phanerochaete</taxon>
    </lineage>
</organism>
<evidence type="ECO:0000259" key="2">
    <source>
        <dbReference type="Pfam" id="PF18803"/>
    </source>
</evidence>
<dbReference type="PANTHER" id="PTHR33104:SF2">
    <property type="entry name" value="CXC3 LIKE CYSTEINE CLUSTER DOMAIN-CONTAINING PROTEIN"/>
    <property type="match status" value="1"/>
</dbReference>
<gene>
    <name evidence="3" type="ORF">PsYK624_146980</name>
</gene>
<dbReference type="InterPro" id="IPR041457">
    <property type="entry name" value="CxC2_KDZ-assoc"/>
</dbReference>
<dbReference type="Pfam" id="PF18803">
    <property type="entry name" value="CxC2"/>
    <property type="match status" value="1"/>
</dbReference>
<comment type="caution">
    <text evidence="3">The sequence shown here is derived from an EMBL/GenBank/DDBJ whole genome shotgun (WGS) entry which is preliminary data.</text>
</comment>
<reference evidence="3 4" key="1">
    <citation type="submission" date="2021-08" db="EMBL/GenBank/DDBJ databases">
        <title>Draft Genome Sequence of Phanerochaete sordida strain YK-624.</title>
        <authorList>
            <person name="Mori T."/>
            <person name="Dohra H."/>
            <person name="Suzuki T."/>
            <person name="Kawagishi H."/>
            <person name="Hirai H."/>
        </authorList>
    </citation>
    <scope>NUCLEOTIDE SEQUENCE [LARGE SCALE GENOMIC DNA]</scope>
    <source>
        <strain evidence="3 4">YK-624</strain>
    </source>
</reference>
<evidence type="ECO:0000256" key="1">
    <source>
        <dbReference type="SAM" id="MobiDB-lite"/>
    </source>
</evidence>
<sequence>MSSQRRKRKYSLTEEVIIPSASRGAQRPLAVANERPAENARTLKRSTVTYYPPAFDRAPIPGDALGDYNPLVDDFDDFDFSPIPSNEEVERYLAKHDLEDEAGDEQVDDKVRKFATLEHDSTLRAWSLEVDRYLDEIIRLDGLRGASPDRCPRCPASTLSVPRYRCMDCFSGQLLCSDCCLHAHQEHPFHRVNEWNGTFFRRTTLQAVGQVIQLGHPFGEACPAPTPGPRACLVVHTNGFHPVTLQFCQCASVAVAGDRTEQLLRAELYGASLTDPTTFCTLRVLEAFHIQTLQSKMTAYDFYMSLQHMTDVTGISRQYDRLKPFLRVVREWRYIKLLKRSGRGHINNGVKESTPGDLCLRCPACPRPGVNLPENWESVSDDLRYLYMLILAIDANFRLKRRAVSNDARDPGLMSGRGYFVPDGDYRTHVLRYADQEDISTCTGFAAMAHANTKFNKGYATTGVGLVLCARHGFILPHGVGDLQKGERFCNMDYIAMSSLLLFGDRCDTVFSYDIACQWEIYLRRRVMDEAFPRHLRLELPVGRQLRFAIPKYHFWGHKGEDHNKYSLNLMSGVGRTDGEEVERNWWRHDATAASTREMGPGSRHDTLEDHFNWSNFTRLIGLGKLLTKRLKTAVLGFSQHTHLLDDFSTGIPSEHIKSWTDQVVAYEADNSLPDPYYVAPSGLTEAEIKLQLADEEDRDAATGKPVLHAITPSSMLVELLEIEEQQRRFKQKYPVVTKELVNLVVDIYDRRAGIRRRVQTVRDVQAIYMPCVPQMVALELPRISAALDRKSKEQSRQPPRSSTSSGAAKTAATPVPPEHIPLFLPSQVPASAREGLVAGVCAMESRLREGQMRNALDKLLIHLHIRSRLVSFKARQVRHQRENMKAHAQLDANEVKIKHFKLKYQAARAAKLALDGPGAWETEWPVLKDADVRGLRDSEPQVEAETSNRQRITEGKRTLSWIWTRAGVRDSGLEASTVGGMTEALRGEWLRARARPLRYREEIGHIREERRRTVVTLEKVALDWEARGAAREVSCPLLREGLRAYAAEQASIQRGFSAHFQRLWQAPIKNVTTETGPVDEGRELDGDLNGGVLYAFAGDDSDDEDGRLAGVERDED</sequence>
<feature type="region of interest" description="Disordered" evidence="1">
    <location>
        <begin position="789"/>
        <end position="814"/>
    </location>
</feature>
<dbReference type="AlphaFoldDB" id="A0A9P3GNX2"/>
<keyword evidence="4" id="KW-1185">Reference proteome</keyword>
<dbReference type="CDD" id="cd19757">
    <property type="entry name" value="Bbox1"/>
    <property type="match status" value="1"/>
</dbReference>
<feature type="compositionally biased region" description="Basic and acidic residues" evidence="1">
    <location>
        <begin position="1107"/>
        <end position="1117"/>
    </location>
</feature>